<feature type="binding site" evidence="12">
    <location>
        <position position="419"/>
    </location>
    <ligand>
        <name>Ca(2+)</name>
        <dbReference type="ChEBI" id="CHEBI:29108"/>
        <label>5</label>
    </ligand>
</feature>
<evidence type="ECO:0000256" key="14">
    <source>
        <dbReference type="PROSITE-ProRule" id="PRU01011"/>
    </source>
</evidence>
<dbReference type="InterPro" id="IPR033739">
    <property type="entry name" value="M10A_MMP"/>
</dbReference>
<dbReference type="PRINTS" id="PR00138">
    <property type="entry name" value="MATRIXIN"/>
</dbReference>
<dbReference type="InterPro" id="IPR006026">
    <property type="entry name" value="Peptidase_Metallo"/>
</dbReference>
<feature type="binding site" description="in inhibited form" evidence="12">
    <location>
        <position position="123"/>
    </location>
    <ligand>
        <name>Zn(2+)</name>
        <dbReference type="ChEBI" id="CHEBI:29105"/>
        <label>2</label>
        <note>catalytic</note>
    </ligand>
</feature>
<evidence type="ECO:0000256" key="12">
    <source>
        <dbReference type="PIRSR" id="PIRSR621190-2"/>
    </source>
</evidence>
<keyword evidence="3 11" id="KW-0479">Metal-binding</keyword>
<feature type="binding site" evidence="12">
    <location>
        <position position="362"/>
    </location>
    <ligand>
        <name>Ca(2+)</name>
        <dbReference type="ChEBI" id="CHEBI:29108"/>
        <label>5</label>
    </ligand>
</feature>
<dbReference type="GO" id="GO:0008270">
    <property type="term" value="F:zinc ion binding"/>
    <property type="evidence" value="ECO:0007669"/>
    <property type="project" value="InterPro"/>
</dbReference>
<reference evidence="18" key="3">
    <citation type="submission" date="2020-10" db="UniProtKB">
        <authorList>
            <consortium name="WormBaseParasite"/>
        </authorList>
    </citation>
    <scope>IDENTIFICATION</scope>
</reference>
<keyword evidence="5" id="KW-0677">Repeat</keyword>
<dbReference type="InterPro" id="IPR024079">
    <property type="entry name" value="MetalloPept_cat_dom_sf"/>
</dbReference>
<dbReference type="InterPro" id="IPR002477">
    <property type="entry name" value="Peptidoglycan-bd-like"/>
</dbReference>
<protein>
    <submittedName>
        <fullName evidence="16 18">Matrix metallopeptidase 7 M10 family</fullName>
    </submittedName>
</protein>
<dbReference type="InterPro" id="IPR021190">
    <property type="entry name" value="Pept_M10A"/>
</dbReference>
<feature type="repeat" description="Hemopexin" evidence="14">
    <location>
        <begin position="464"/>
        <end position="518"/>
    </location>
</feature>
<evidence type="ECO:0000313" key="16">
    <source>
        <dbReference type="EMBL" id="CDS16696.1"/>
    </source>
</evidence>
<comment type="similarity">
    <text evidence="1">Belongs to the peptidase M10A family.</text>
</comment>
<dbReference type="Pfam" id="PF00045">
    <property type="entry name" value="Hemopexin"/>
    <property type="match status" value="3"/>
</dbReference>
<reference evidence="16 17" key="1">
    <citation type="journal article" date="2013" name="Nature">
        <title>The genomes of four tapeworm species reveal adaptations to parasitism.</title>
        <authorList>
            <person name="Tsai I.J."/>
            <person name="Zarowiecki M."/>
            <person name="Holroyd N."/>
            <person name="Garciarrubio A."/>
            <person name="Sanchez-Flores A."/>
            <person name="Brooks K.L."/>
            <person name="Tracey A."/>
            <person name="Bobes R.J."/>
            <person name="Fragoso G."/>
            <person name="Sciutto E."/>
            <person name="Aslett M."/>
            <person name="Beasley H."/>
            <person name="Bennett H.M."/>
            <person name="Cai J."/>
            <person name="Camicia F."/>
            <person name="Clark R."/>
            <person name="Cucher M."/>
            <person name="De Silva N."/>
            <person name="Day T.A."/>
            <person name="Deplazes P."/>
            <person name="Estrada K."/>
            <person name="Fernandez C."/>
            <person name="Holland P.W."/>
            <person name="Hou J."/>
            <person name="Hu S."/>
            <person name="Huckvale T."/>
            <person name="Hung S.S."/>
            <person name="Kamenetzky L."/>
            <person name="Keane J.A."/>
            <person name="Kiss F."/>
            <person name="Koziol U."/>
            <person name="Lambert O."/>
            <person name="Liu K."/>
            <person name="Luo X."/>
            <person name="Luo Y."/>
            <person name="Macchiaroli N."/>
            <person name="Nichol S."/>
            <person name="Paps J."/>
            <person name="Parkinson J."/>
            <person name="Pouchkina-Stantcheva N."/>
            <person name="Riddiford N."/>
            <person name="Rosenzvit M."/>
            <person name="Salinas G."/>
            <person name="Wasmuth J.D."/>
            <person name="Zamanian M."/>
            <person name="Zheng Y."/>
            <person name="Cai X."/>
            <person name="Soberon X."/>
            <person name="Olson P.D."/>
            <person name="Laclette J.P."/>
            <person name="Brehm K."/>
            <person name="Berriman M."/>
            <person name="Garciarrubio A."/>
            <person name="Bobes R.J."/>
            <person name="Fragoso G."/>
            <person name="Sanchez-Flores A."/>
            <person name="Estrada K."/>
            <person name="Cevallos M.A."/>
            <person name="Morett E."/>
            <person name="Gonzalez V."/>
            <person name="Portillo T."/>
            <person name="Ochoa-Leyva A."/>
            <person name="Jose M.V."/>
            <person name="Sciutto E."/>
            <person name="Landa A."/>
            <person name="Jimenez L."/>
            <person name="Valdes V."/>
            <person name="Carrero J.C."/>
            <person name="Larralde C."/>
            <person name="Morales-Montor J."/>
            <person name="Limon-Lason J."/>
            <person name="Soberon X."/>
            <person name="Laclette J.P."/>
        </authorList>
    </citation>
    <scope>NUCLEOTIDE SEQUENCE [LARGE SCALE GENOMIC DNA]</scope>
</reference>
<feature type="binding site" evidence="12">
    <location>
        <position position="253"/>
    </location>
    <ligand>
        <name>Ca(2+)</name>
        <dbReference type="ChEBI" id="CHEBI:29108"/>
        <label>1</label>
    </ligand>
</feature>
<feature type="binding site" evidence="12">
    <location>
        <position position="220"/>
    </location>
    <ligand>
        <name>Zn(2+)</name>
        <dbReference type="ChEBI" id="CHEBI:29105"/>
        <label>1</label>
    </ligand>
</feature>
<evidence type="ECO:0000256" key="10">
    <source>
        <dbReference type="PIRSR" id="PIRSR001191-1"/>
    </source>
</evidence>
<evidence type="ECO:0000313" key="18">
    <source>
        <dbReference type="WBParaSite" id="EgrG_000939100"/>
    </source>
</evidence>
<dbReference type="PIRSF" id="PIRSF001191">
    <property type="entry name" value="Peptidase_M10A_matrix"/>
    <property type="match status" value="1"/>
</dbReference>
<dbReference type="InterPro" id="IPR036375">
    <property type="entry name" value="Hemopexin-like_dom_sf"/>
</dbReference>
<dbReference type="PANTHER" id="PTHR10201:SF323">
    <property type="entry name" value="MATRIX METALLOPROTEINASE-21"/>
    <property type="match status" value="1"/>
</dbReference>
<dbReference type="PANTHER" id="PTHR10201">
    <property type="entry name" value="MATRIX METALLOPROTEINASE"/>
    <property type="match status" value="1"/>
</dbReference>
<dbReference type="SMART" id="SM00235">
    <property type="entry name" value="ZnMc"/>
    <property type="match status" value="1"/>
</dbReference>
<feature type="binding site" evidence="12">
    <location>
        <position position="417"/>
    </location>
    <ligand>
        <name>Ca(2+)</name>
        <dbReference type="ChEBI" id="CHEBI:29108"/>
        <label>4</label>
    </ligand>
</feature>
<dbReference type="Pfam" id="PF01471">
    <property type="entry name" value="PG_binding_1"/>
    <property type="match status" value="1"/>
</dbReference>
<feature type="repeat" description="Hemopexin" evidence="14">
    <location>
        <begin position="519"/>
        <end position="566"/>
    </location>
</feature>
<dbReference type="SMART" id="SM00120">
    <property type="entry name" value="HX"/>
    <property type="match status" value="4"/>
</dbReference>
<dbReference type="InterPro" id="IPR036365">
    <property type="entry name" value="PGBD-like_sf"/>
</dbReference>
<keyword evidence="8" id="KW-0482">Metalloprotease</keyword>
<dbReference type="OrthoDB" id="406838at2759"/>
<comment type="cofactor">
    <cofactor evidence="12">
        <name>Zn(2+)</name>
        <dbReference type="ChEBI" id="CHEBI:29105"/>
    </cofactor>
    <text evidence="12">Binds 2 Zn(2+) ions per subunit.</text>
</comment>
<keyword evidence="4" id="KW-0732">Signal</keyword>
<evidence type="ECO:0000256" key="7">
    <source>
        <dbReference type="ARBA" id="ARBA00022833"/>
    </source>
</evidence>
<evidence type="ECO:0000259" key="15">
    <source>
        <dbReference type="SMART" id="SM00235"/>
    </source>
</evidence>
<feature type="binding site" evidence="12">
    <location>
        <position position="233"/>
    </location>
    <ligand>
        <name>Zn(2+)</name>
        <dbReference type="ChEBI" id="CHEBI:29105"/>
        <label>1</label>
    </ligand>
</feature>
<dbReference type="Pfam" id="PF00413">
    <property type="entry name" value="Peptidase_M10"/>
    <property type="match status" value="1"/>
</dbReference>
<feature type="binding site" evidence="12">
    <location>
        <position position="292"/>
    </location>
    <ligand>
        <name>Zn(2+)</name>
        <dbReference type="ChEBI" id="CHEBI:29105"/>
        <label>2</label>
        <note>catalytic</note>
    </ligand>
</feature>
<feature type="binding site" evidence="12">
    <location>
        <position position="208"/>
    </location>
    <ligand>
        <name>Ca(2+)</name>
        <dbReference type="ChEBI" id="CHEBI:29108"/>
        <label>2</label>
    </ligand>
</feature>
<dbReference type="WBParaSite" id="EgrG_000939100">
    <property type="protein sequence ID" value="EgrG_000939100"/>
    <property type="gene ID" value="EgrG_000939100"/>
</dbReference>
<name>A0A068WAJ7_ECHGR</name>
<evidence type="ECO:0000256" key="8">
    <source>
        <dbReference type="ARBA" id="ARBA00023049"/>
    </source>
</evidence>
<feature type="binding site" evidence="12">
    <location>
        <position position="255"/>
    </location>
    <ligand>
        <name>Ca(2+)</name>
        <dbReference type="ChEBI" id="CHEBI:29108"/>
        <label>1</label>
    </ligand>
</feature>
<accession>A0A068WAJ7</accession>
<dbReference type="Proteomes" id="UP000492820">
    <property type="component" value="Unassembled WGS sequence"/>
</dbReference>
<evidence type="ECO:0000256" key="5">
    <source>
        <dbReference type="ARBA" id="ARBA00022737"/>
    </source>
</evidence>
<dbReference type="GO" id="GO:0004222">
    <property type="term" value="F:metalloendopeptidase activity"/>
    <property type="evidence" value="ECO:0007669"/>
    <property type="project" value="InterPro"/>
</dbReference>
<evidence type="ECO:0000313" key="17">
    <source>
        <dbReference type="Proteomes" id="UP000492820"/>
    </source>
</evidence>
<sequence length="569" mass="65071">MRTRDSPLLLLLLLLLVVAIVFLLAISATSLPLRSPKSRISTQKAIRLLHRYGYLNPPNRKRVADPISVARRIFPRYRSDVFGMTNPNALYRNALKVFQRRYSLPVTGRLDSSTMELLAAPRCGNPDIDPDESLIQSERRPSRVKRYLIGDPKMRWTKKKLTWQIHSYPTHHLNRSQTHAVFQHAFNKWSSVADLDFVEEKNYYKDADIVIKFGSRRHGDSIAFDGPGGVLAHAFYPMPEPVYSLAGDAHFDDEEEWWDGPHQEYRNLLSVATHELGHSMGLGHSSVHTSVMFPYYLSKWKRVELDQDDINGMQKIYGAPRPGKVLPEIPDLPDIPSIPETTTVKPDTNKQIDYCNTSVDAIIEVRGLELYIFKGEYQWRVTWSKTVSDWISYQLRDGPTKIAYYWNVLPPDVDFIDAAVERPDSLIYIFRDNKFWLLADNKRLAGGCPRSGLPLTKLGLPASLRKVDAVFKWDVNQAFYIFAGDVYWLLDVKTHPPFGKVAPSPDYPRRIKDTWRGIPTPVTTAYTTLNGETLFFDGSQYYAFDNTAMQARRGYPKPAKLGIIGCQDT</sequence>
<feature type="active site" evidence="10">
    <location>
        <position position="275"/>
    </location>
</feature>
<dbReference type="PROSITE" id="PS51642">
    <property type="entry name" value="HEMOPEXIN_2"/>
    <property type="match status" value="2"/>
</dbReference>
<evidence type="ECO:0000256" key="13">
    <source>
        <dbReference type="PIRSR" id="PIRSR621190-5"/>
    </source>
</evidence>
<feature type="binding site" evidence="12">
    <location>
        <position position="255"/>
    </location>
    <ligand>
        <name>Ca(2+)</name>
        <dbReference type="ChEBI" id="CHEBI:29108"/>
        <label>3</label>
    </ligand>
</feature>
<gene>
    <name evidence="18" type="primary">EGR_08815</name>
    <name evidence="16" type="ORF">EgrG_000939100</name>
</gene>
<feature type="binding site" evidence="11">
    <location>
        <position position="278"/>
    </location>
    <ligand>
        <name>Zn(2+)</name>
        <dbReference type="ChEBI" id="CHEBI:29105"/>
        <label>2</label>
        <note>catalytic</note>
    </ligand>
</feature>
<dbReference type="InterPro" id="IPR018487">
    <property type="entry name" value="Hemopexin-like_repeat"/>
</dbReference>
<keyword evidence="6" id="KW-0378">Hydrolase</keyword>
<feature type="binding site" evidence="12">
    <location>
        <position position="226"/>
    </location>
    <ligand>
        <name>Ca(2+)</name>
        <dbReference type="ChEBI" id="CHEBI:29108"/>
        <label>3</label>
    </ligand>
</feature>
<feature type="binding site" evidence="12">
    <location>
        <position position="360"/>
    </location>
    <ligand>
        <name>Ca(2+)</name>
        <dbReference type="ChEBI" id="CHEBI:29108"/>
        <label>4</label>
    </ligand>
</feature>
<keyword evidence="2" id="KW-0645">Protease</keyword>
<dbReference type="InterPro" id="IPR001818">
    <property type="entry name" value="Pept_M10_metallopeptidase"/>
</dbReference>
<evidence type="ECO:0000256" key="11">
    <source>
        <dbReference type="PIRSR" id="PIRSR001191-2"/>
    </source>
</evidence>
<dbReference type="SUPFAM" id="SSF55486">
    <property type="entry name" value="Metalloproteases ('zincins'), catalytic domain"/>
    <property type="match status" value="1"/>
</dbReference>
<proteinExistence type="inferred from homology"/>
<evidence type="ECO:0000256" key="3">
    <source>
        <dbReference type="ARBA" id="ARBA00022723"/>
    </source>
</evidence>
<feature type="binding site" evidence="12">
    <location>
        <position position="250"/>
    </location>
    <ligand>
        <name>Zn(2+)</name>
        <dbReference type="ChEBI" id="CHEBI:29105"/>
        <label>1</label>
    </ligand>
</feature>
<keyword evidence="9" id="KW-0865">Zymogen</keyword>
<feature type="binding site" evidence="11">
    <location>
        <position position="284"/>
    </location>
    <ligand>
        <name>Zn(2+)</name>
        <dbReference type="ChEBI" id="CHEBI:29105"/>
        <label>2</label>
        <note>catalytic</note>
    </ligand>
</feature>
<dbReference type="GO" id="GO:0031012">
    <property type="term" value="C:extracellular matrix"/>
    <property type="evidence" value="ECO:0007669"/>
    <property type="project" value="InterPro"/>
</dbReference>
<dbReference type="SUPFAM" id="SSF47090">
    <property type="entry name" value="PGBD-like"/>
    <property type="match status" value="1"/>
</dbReference>
<dbReference type="InterPro" id="IPR000585">
    <property type="entry name" value="Hemopexin-like_dom"/>
</dbReference>
<feature type="domain" description="Peptidase metallopeptidase" evidence="15">
    <location>
        <begin position="152"/>
        <end position="319"/>
    </location>
</feature>
<evidence type="ECO:0000256" key="1">
    <source>
        <dbReference type="ARBA" id="ARBA00010370"/>
    </source>
</evidence>
<dbReference type="FunFam" id="3.40.390.10:FF:000091">
    <property type="entry name" value="Matrix metalloproteinase-16-like Protein"/>
    <property type="match status" value="1"/>
</dbReference>
<dbReference type="InterPro" id="IPR021158">
    <property type="entry name" value="Pept_M10A_Zn_BS"/>
</dbReference>
<feature type="binding site" evidence="12">
    <location>
        <position position="248"/>
    </location>
    <ligand>
        <name>Ca(2+)</name>
        <dbReference type="ChEBI" id="CHEBI:29108"/>
        <label>2</label>
    </ligand>
</feature>
<comment type="cofactor">
    <cofactor evidence="12">
        <name>Ca(2+)</name>
        <dbReference type="ChEBI" id="CHEBI:29108"/>
    </cofactor>
    <text evidence="12">Can bind about 5 Ca(2+) ions per subunit.</text>
</comment>
<feature type="binding site" evidence="12">
    <location>
        <position position="218"/>
    </location>
    <ligand>
        <name>Zn(2+)</name>
        <dbReference type="ChEBI" id="CHEBI:29105"/>
        <label>1</label>
    </ligand>
</feature>
<organism evidence="16">
    <name type="scientific">Echinococcus granulosus</name>
    <name type="common">Hydatid tapeworm</name>
    <dbReference type="NCBI Taxonomy" id="6210"/>
    <lineage>
        <taxon>Eukaryota</taxon>
        <taxon>Metazoa</taxon>
        <taxon>Spiralia</taxon>
        <taxon>Lophotrochozoa</taxon>
        <taxon>Platyhelminthes</taxon>
        <taxon>Cestoda</taxon>
        <taxon>Eucestoda</taxon>
        <taxon>Cyclophyllidea</taxon>
        <taxon>Taeniidae</taxon>
        <taxon>Echinococcus</taxon>
        <taxon>Echinococcus granulosus group</taxon>
    </lineage>
</organism>
<evidence type="ECO:0000256" key="6">
    <source>
        <dbReference type="ARBA" id="ARBA00022801"/>
    </source>
</evidence>
<evidence type="ECO:0000256" key="4">
    <source>
        <dbReference type="ARBA" id="ARBA00022729"/>
    </source>
</evidence>
<dbReference type="CDD" id="cd04278">
    <property type="entry name" value="ZnMc_MMP"/>
    <property type="match status" value="1"/>
</dbReference>
<keyword evidence="7 11" id="KW-0862">Zinc</keyword>
<dbReference type="CDD" id="cd00094">
    <property type="entry name" value="HX"/>
    <property type="match status" value="1"/>
</dbReference>
<reference evidence="16" key="2">
    <citation type="submission" date="2014-06" db="EMBL/GenBank/DDBJ databases">
        <authorList>
            <person name="Aslett M."/>
        </authorList>
    </citation>
    <scope>NUCLEOTIDE SEQUENCE</scope>
</reference>
<dbReference type="EMBL" id="LK028577">
    <property type="protein sequence ID" value="CDS16696.1"/>
    <property type="molecule type" value="Genomic_DNA"/>
</dbReference>
<dbReference type="Gene3D" id="3.40.390.10">
    <property type="entry name" value="Collagenase (Catalytic Domain)"/>
    <property type="match status" value="1"/>
</dbReference>
<feature type="short sequence motif" description="Cysteine switch" evidence="13">
    <location>
        <begin position="121"/>
        <end position="144"/>
    </location>
</feature>
<dbReference type="GO" id="GO:0006508">
    <property type="term" value="P:proteolysis"/>
    <property type="evidence" value="ECO:0007669"/>
    <property type="project" value="UniProtKB-KW"/>
</dbReference>
<dbReference type="PROSITE" id="PS00546">
    <property type="entry name" value="CYSTEINE_SWITCH"/>
    <property type="match status" value="1"/>
</dbReference>
<feature type="binding site" evidence="11">
    <location>
        <position position="274"/>
    </location>
    <ligand>
        <name>Zn(2+)</name>
        <dbReference type="ChEBI" id="CHEBI:29105"/>
        <label>2</label>
        <note>catalytic</note>
    </ligand>
</feature>
<feature type="binding site" evidence="12">
    <location>
        <position position="252"/>
    </location>
    <ligand>
        <name>Ca(2+)</name>
        <dbReference type="ChEBI" id="CHEBI:29108"/>
        <label>3</label>
    </ligand>
</feature>
<evidence type="ECO:0000256" key="9">
    <source>
        <dbReference type="ARBA" id="ARBA00023145"/>
    </source>
</evidence>
<dbReference type="SUPFAM" id="SSF50923">
    <property type="entry name" value="Hemopexin-like domain"/>
    <property type="match status" value="1"/>
</dbReference>
<dbReference type="AlphaFoldDB" id="A0A068WAJ7"/>
<keyword evidence="12" id="KW-0106">Calcium</keyword>
<feature type="binding site" evidence="12">
    <location>
        <position position="225"/>
    </location>
    <ligand>
        <name>Ca(2+)</name>
        <dbReference type="ChEBI" id="CHEBI:29108"/>
        <label>3</label>
    </ligand>
</feature>
<evidence type="ECO:0000256" key="2">
    <source>
        <dbReference type="ARBA" id="ARBA00022670"/>
    </source>
</evidence>
<dbReference type="Gene3D" id="2.110.10.10">
    <property type="entry name" value="Hemopexin-like domain"/>
    <property type="match status" value="1"/>
</dbReference>